<protein>
    <submittedName>
        <fullName evidence="1">Uncharacterized protein</fullName>
    </submittedName>
</protein>
<dbReference type="EMBL" id="CM042014">
    <property type="protein sequence ID" value="KAI3724678.1"/>
    <property type="molecule type" value="Genomic_DNA"/>
</dbReference>
<proteinExistence type="predicted"/>
<sequence>MKGHLSAPLSTLLGICTLSFGTGRNKKLLVVLDTTTSYLSTVSLSVLGATWCGNIIHPQMIMMVSNLYIISLAQLVCHRQSPLNALVQFSHWMPVPI</sequence>
<keyword evidence="2" id="KW-1185">Reference proteome</keyword>
<organism evidence="1 2">
    <name type="scientific">Cichorium intybus</name>
    <name type="common">Chicory</name>
    <dbReference type="NCBI Taxonomy" id="13427"/>
    <lineage>
        <taxon>Eukaryota</taxon>
        <taxon>Viridiplantae</taxon>
        <taxon>Streptophyta</taxon>
        <taxon>Embryophyta</taxon>
        <taxon>Tracheophyta</taxon>
        <taxon>Spermatophyta</taxon>
        <taxon>Magnoliopsida</taxon>
        <taxon>eudicotyledons</taxon>
        <taxon>Gunneridae</taxon>
        <taxon>Pentapetalae</taxon>
        <taxon>asterids</taxon>
        <taxon>campanulids</taxon>
        <taxon>Asterales</taxon>
        <taxon>Asteraceae</taxon>
        <taxon>Cichorioideae</taxon>
        <taxon>Cichorieae</taxon>
        <taxon>Cichoriinae</taxon>
        <taxon>Cichorium</taxon>
    </lineage>
</organism>
<evidence type="ECO:0000313" key="2">
    <source>
        <dbReference type="Proteomes" id="UP001055811"/>
    </source>
</evidence>
<gene>
    <name evidence="1" type="ORF">L2E82_36463</name>
</gene>
<name>A0ACB9BRL0_CICIN</name>
<reference evidence="1 2" key="2">
    <citation type="journal article" date="2022" name="Mol. Ecol. Resour.">
        <title>The genomes of chicory, endive, great burdock and yacon provide insights into Asteraceae paleo-polyploidization history and plant inulin production.</title>
        <authorList>
            <person name="Fan W."/>
            <person name="Wang S."/>
            <person name="Wang H."/>
            <person name="Wang A."/>
            <person name="Jiang F."/>
            <person name="Liu H."/>
            <person name="Zhao H."/>
            <person name="Xu D."/>
            <person name="Zhang Y."/>
        </authorList>
    </citation>
    <scope>NUCLEOTIDE SEQUENCE [LARGE SCALE GENOMIC DNA]</scope>
    <source>
        <strain evidence="2">cv. Punajuju</strain>
        <tissue evidence="1">Leaves</tissue>
    </source>
</reference>
<dbReference type="Proteomes" id="UP001055811">
    <property type="component" value="Linkage Group LG06"/>
</dbReference>
<evidence type="ECO:0000313" key="1">
    <source>
        <dbReference type="EMBL" id="KAI3724678.1"/>
    </source>
</evidence>
<reference evidence="2" key="1">
    <citation type="journal article" date="2022" name="Mol. Ecol. Resour.">
        <title>The genomes of chicory, endive, great burdock and yacon provide insights into Asteraceae palaeo-polyploidization history and plant inulin production.</title>
        <authorList>
            <person name="Fan W."/>
            <person name="Wang S."/>
            <person name="Wang H."/>
            <person name="Wang A."/>
            <person name="Jiang F."/>
            <person name="Liu H."/>
            <person name="Zhao H."/>
            <person name="Xu D."/>
            <person name="Zhang Y."/>
        </authorList>
    </citation>
    <scope>NUCLEOTIDE SEQUENCE [LARGE SCALE GENOMIC DNA]</scope>
    <source>
        <strain evidence="2">cv. Punajuju</strain>
    </source>
</reference>
<comment type="caution">
    <text evidence="1">The sequence shown here is derived from an EMBL/GenBank/DDBJ whole genome shotgun (WGS) entry which is preliminary data.</text>
</comment>
<accession>A0ACB9BRL0</accession>